<keyword evidence="2" id="KW-1185">Reference proteome</keyword>
<dbReference type="Proteomes" id="UP000554235">
    <property type="component" value="Unassembled WGS sequence"/>
</dbReference>
<protein>
    <submittedName>
        <fullName evidence="1">Uncharacterized protein</fullName>
    </submittedName>
</protein>
<sequence>VGNIPWIRPRRGDDRVRAGLTIGVGAEHFGRFDDNAIDRDPDTDDLCNDTLSVARF</sequence>
<reference evidence="1 2" key="1">
    <citation type="submission" date="2020-01" db="EMBL/GenBank/DDBJ databases">
        <title>Identification and distribution of gene clusters putatively required for synthesis of sphingolipid metabolism inhibitors in phylogenetically diverse species of the filamentous fungus Fusarium.</title>
        <authorList>
            <person name="Kim H.-S."/>
            <person name="Busman M."/>
            <person name="Brown D.W."/>
            <person name="Divon H."/>
            <person name="Uhlig S."/>
            <person name="Proctor R.H."/>
        </authorList>
    </citation>
    <scope>NUCLEOTIDE SEQUENCE [LARGE SCALE GENOMIC DNA]</scope>
    <source>
        <strain evidence="1 2">NRRL 20459</strain>
    </source>
</reference>
<dbReference type="AlphaFoldDB" id="A0A8H4L3P9"/>
<gene>
    <name evidence="1" type="ORF">FALBO_10816</name>
</gene>
<proteinExistence type="predicted"/>
<name>A0A8H4L3P9_9HYPO</name>
<dbReference type="EMBL" id="JAADYS010001546">
    <property type="protein sequence ID" value="KAF4462367.1"/>
    <property type="molecule type" value="Genomic_DNA"/>
</dbReference>
<accession>A0A8H4L3P9</accession>
<comment type="caution">
    <text evidence="1">The sequence shown here is derived from an EMBL/GenBank/DDBJ whole genome shotgun (WGS) entry which is preliminary data.</text>
</comment>
<evidence type="ECO:0000313" key="2">
    <source>
        <dbReference type="Proteomes" id="UP000554235"/>
    </source>
</evidence>
<feature type="non-terminal residue" evidence="1">
    <location>
        <position position="1"/>
    </location>
</feature>
<organism evidence="1 2">
    <name type="scientific">Fusarium albosuccineum</name>
    <dbReference type="NCBI Taxonomy" id="1237068"/>
    <lineage>
        <taxon>Eukaryota</taxon>
        <taxon>Fungi</taxon>
        <taxon>Dikarya</taxon>
        <taxon>Ascomycota</taxon>
        <taxon>Pezizomycotina</taxon>
        <taxon>Sordariomycetes</taxon>
        <taxon>Hypocreomycetidae</taxon>
        <taxon>Hypocreales</taxon>
        <taxon>Nectriaceae</taxon>
        <taxon>Fusarium</taxon>
        <taxon>Fusarium decemcellulare species complex</taxon>
    </lineage>
</organism>
<evidence type="ECO:0000313" key="1">
    <source>
        <dbReference type="EMBL" id="KAF4462367.1"/>
    </source>
</evidence>